<dbReference type="InterPro" id="IPR050250">
    <property type="entry name" value="Macrolide_Exporter_MacB"/>
</dbReference>
<dbReference type="GO" id="GO:0022857">
    <property type="term" value="F:transmembrane transporter activity"/>
    <property type="evidence" value="ECO:0007669"/>
    <property type="project" value="TreeGrafter"/>
</dbReference>
<dbReference type="GO" id="GO:0005886">
    <property type="term" value="C:plasma membrane"/>
    <property type="evidence" value="ECO:0007669"/>
    <property type="project" value="UniProtKB-SubCell"/>
</dbReference>
<evidence type="ECO:0000256" key="2">
    <source>
        <dbReference type="ARBA" id="ARBA00022475"/>
    </source>
</evidence>
<proteinExistence type="predicted"/>
<dbReference type="PANTHER" id="PTHR30572">
    <property type="entry name" value="MEMBRANE COMPONENT OF TRANSPORTER-RELATED"/>
    <property type="match status" value="1"/>
</dbReference>
<feature type="transmembrane region" description="Helical" evidence="6">
    <location>
        <begin position="404"/>
        <end position="425"/>
    </location>
</feature>
<feature type="transmembrane region" description="Helical" evidence="6">
    <location>
        <begin position="484"/>
        <end position="507"/>
    </location>
</feature>
<evidence type="ECO:0000259" key="7">
    <source>
        <dbReference type="Pfam" id="PF02687"/>
    </source>
</evidence>
<comment type="caution">
    <text evidence="9">The sequence shown here is derived from an EMBL/GenBank/DDBJ whole genome shotgun (WGS) entry which is preliminary data.</text>
</comment>
<dbReference type="EMBL" id="NGKA01000027">
    <property type="protein sequence ID" value="RSU09013.1"/>
    <property type="molecule type" value="Genomic_DNA"/>
</dbReference>
<evidence type="ECO:0000256" key="6">
    <source>
        <dbReference type="SAM" id="Phobius"/>
    </source>
</evidence>
<dbReference type="InterPro" id="IPR025857">
    <property type="entry name" value="MacB_PCD"/>
</dbReference>
<keyword evidence="4 6" id="KW-1133">Transmembrane helix</keyword>
<keyword evidence="10" id="KW-1185">Reference proteome</keyword>
<evidence type="ECO:0000313" key="9">
    <source>
        <dbReference type="EMBL" id="RSU09013.1"/>
    </source>
</evidence>
<evidence type="ECO:0000256" key="4">
    <source>
        <dbReference type="ARBA" id="ARBA00022989"/>
    </source>
</evidence>
<dbReference type="RefSeq" id="WP_126810049.1">
    <property type="nucleotide sequence ID" value="NZ_NGKA01000027.1"/>
</dbReference>
<gene>
    <name evidence="9" type="ORF">CBF29_12440</name>
</gene>
<dbReference type="Pfam" id="PF12704">
    <property type="entry name" value="MacB_PCD"/>
    <property type="match status" value="1"/>
</dbReference>
<accession>A0A430AM42</accession>
<evidence type="ECO:0000313" key="10">
    <source>
        <dbReference type="Proteomes" id="UP000287605"/>
    </source>
</evidence>
<dbReference type="InterPro" id="IPR003838">
    <property type="entry name" value="ABC3_permease_C"/>
</dbReference>
<dbReference type="Proteomes" id="UP000287605">
    <property type="component" value="Unassembled WGS sequence"/>
</dbReference>
<evidence type="ECO:0000259" key="8">
    <source>
        <dbReference type="Pfam" id="PF12704"/>
    </source>
</evidence>
<keyword evidence="3 6" id="KW-0812">Transmembrane</keyword>
<keyword evidence="5 6" id="KW-0472">Membrane</keyword>
<dbReference type="Pfam" id="PF02687">
    <property type="entry name" value="FtsX"/>
    <property type="match status" value="1"/>
</dbReference>
<evidence type="ECO:0000256" key="3">
    <source>
        <dbReference type="ARBA" id="ARBA00022692"/>
    </source>
</evidence>
<feature type="transmembrane region" description="Helical" evidence="6">
    <location>
        <begin position="363"/>
        <end position="384"/>
    </location>
</feature>
<name>A0A430AM42_9ENTE</name>
<dbReference type="OrthoDB" id="9812886at2"/>
<dbReference type="AlphaFoldDB" id="A0A430AM42"/>
<evidence type="ECO:0008006" key="11">
    <source>
        <dbReference type="Google" id="ProtNLM"/>
    </source>
</evidence>
<protein>
    <recommendedName>
        <fullName evidence="11">ABC3 transporter permease protein domain-containing protein</fullName>
    </recommendedName>
</protein>
<keyword evidence="2" id="KW-1003">Cell membrane</keyword>
<comment type="subcellular location">
    <subcellularLocation>
        <location evidence="1">Cell membrane</location>
        <topology evidence="1">Multi-pass membrane protein</topology>
    </subcellularLocation>
</comment>
<sequence length="517" mass="58069">MNFWKRALASVSRRKGKSLILFAVVFILGNVIAGAIAIQQSTNNVEKNIKKNLGASATISIDYEAMMNLTEDESESAFKESALTNLAMTKQVGELPYVAYFDYTVPSYFQTEKLKAIEPEEEEEGTVSYGGGMGFTVVGGNTEEIADQKKGKIKLVEGRSFSEQELSSGKQVGIISKTLAEQEKIAIGDKIIFDRVSRTGEEFTDDGSIKETENTKTFVKDIPVEIIGLFDVQQTENKGKDKEKDNQHYFVDYNYQLAEQKNTVYMPNEAVMKIEKEYHRSLEEEYPNFWDFPEEEYQKMKDEEAEETTYYQPFFMLKNPEDAEAFRKEAQALIGKHDKVLISSDQFESVSGPLSGMSKISGLVLYVAVGASLLIVTLVILLFLRDRKHELGVYLSLGEKRVKVIGQIVVEVMIISLVAITLSVFTGNLVADGVSSSLIASQEQTENYEMYSDPDFYEFQQLGTETVSQEDVISAYEVKLSASYIVTFYLVGTATILLSTIVPLIYIMRLNPKKIMM</sequence>
<feature type="domain" description="ABC3 transporter permease C-terminal" evidence="7">
    <location>
        <begin position="363"/>
        <end position="512"/>
    </location>
</feature>
<reference evidence="9 10" key="1">
    <citation type="submission" date="2017-05" db="EMBL/GenBank/DDBJ databases">
        <title>Vagococcus spp. assemblies.</title>
        <authorList>
            <person name="Gulvik C.A."/>
        </authorList>
    </citation>
    <scope>NUCLEOTIDE SEQUENCE [LARGE SCALE GENOMIC DNA]</scope>
    <source>
        <strain evidence="9 10">CCUG 51432</strain>
    </source>
</reference>
<dbReference type="PANTHER" id="PTHR30572:SF9">
    <property type="entry name" value="ABC TRANSPORTER PERMEASE PROTEIN"/>
    <property type="match status" value="1"/>
</dbReference>
<feature type="domain" description="MacB-like periplasmic core" evidence="8">
    <location>
        <begin position="21"/>
        <end position="256"/>
    </location>
</feature>
<evidence type="ECO:0000256" key="1">
    <source>
        <dbReference type="ARBA" id="ARBA00004651"/>
    </source>
</evidence>
<evidence type="ECO:0000256" key="5">
    <source>
        <dbReference type="ARBA" id="ARBA00023136"/>
    </source>
</evidence>
<organism evidence="9 10">
    <name type="scientific">Vagococcus elongatus</name>
    <dbReference type="NCBI Taxonomy" id="180344"/>
    <lineage>
        <taxon>Bacteria</taxon>
        <taxon>Bacillati</taxon>
        <taxon>Bacillota</taxon>
        <taxon>Bacilli</taxon>
        <taxon>Lactobacillales</taxon>
        <taxon>Enterococcaceae</taxon>
        <taxon>Vagococcus</taxon>
    </lineage>
</organism>